<keyword evidence="3" id="KW-1185">Reference proteome</keyword>
<evidence type="ECO:0000256" key="1">
    <source>
        <dbReference type="SAM" id="MobiDB-lite"/>
    </source>
</evidence>
<dbReference type="SUPFAM" id="SSF53955">
    <property type="entry name" value="Lysozyme-like"/>
    <property type="match status" value="1"/>
</dbReference>
<feature type="compositionally biased region" description="Gly residues" evidence="1">
    <location>
        <begin position="190"/>
        <end position="200"/>
    </location>
</feature>
<evidence type="ECO:0008006" key="4">
    <source>
        <dbReference type="Google" id="ProtNLM"/>
    </source>
</evidence>
<name>A0A0B2C360_9SPHN</name>
<dbReference type="InterPro" id="IPR023346">
    <property type="entry name" value="Lysozyme-like_dom_sf"/>
</dbReference>
<gene>
    <name evidence="2" type="ORF">PK98_02700</name>
</gene>
<dbReference type="STRING" id="1572751.PK98_02700"/>
<evidence type="ECO:0000313" key="3">
    <source>
        <dbReference type="Proteomes" id="UP000030988"/>
    </source>
</evidence>
<dbReference type="AlphaFoldDB" id="A0A0B2C360"/>
<dbReference type="EMBL" id="JTDN01000001">
    <property type="protein sequence ID" value="KHL26682.1"/>
    <property type="molecule type" value="Genomic_DNA"/>
</dbReference>
<dbReference type="Proteomes" id="UP000030988">
    <property type="component" value="Unassembled WGS sequence"/>
</dbReference>
<accession>A0A0B2C360</accession>
<evidence type="ECO:0000313" key="2">
    <source>
        <dbReference type="EMBL" id="KHL26682.1"/>
    </source>
</evidence>
<protein>
    <recommendedName>
        <fullName evidence="4">Transglycosylase SLT domain-containing protein</fullName>
    </recommendedName>
</protein>
<feature type="region of interest" description="Disordered" evidence="1">
    <location>
        <begin position="190"/>
        <end position="228"/>
    </location>
</feature>
<organism evidence="2 3">
    <name type="scientific">Croceibacterium mercuriale</name>
    <dbReference type="NCBI Taxonomy" id="1572751"/>
    <lineage>
        <taxon>Bacteria</taxon>
        <taxon>Pseudomonadati</taxon>
        <taxon>Pseudomonadota</taxon>
        <taxon>Alphaproteobacteria</taxon>
        <taxon>Sphingomonadales</taxon>
        <taxon>Erythrobacteraceae</taxon>
        <taxon>Croceibacterium</taxon>
    </lineage>
</organism>
<sequence>MARAAAATGVNFDYLMAQARIESGLDTNAQARTSSAAGLFQFVSGTWLDTLDKHGAAHGLGWAEAAISRDGGRARVDDPAMARAVMALRYDADASAMMAAELARDNAGALRGVLGREPDAAELYLAHFMGQAGARQFLGALHTDPGQSAAALFPDAAASNRAIFHGTAGPRSVGEVMGLLRSKVASAMEGGTGWQPGGGNALPTSSRPASFRLASMGNGATSAPASRPSMADTLRATFGTGDTAMSGRALARADAAYDRLKAFNL</sequence>
<dbReference type="Gene3D" id="1.10.530.10">
    <property type="match status" value="1"/>
</dbReference>
<proteinExistence type="predicted"/>
<comment type="caution">
    <text evidence="2">The sequence shown here is derived from an EMBL/GenBank/DDBJ whole genome shotgun (WGS) entry which is preliminary data.</text>
</comment>
<reference evidence="2 3" key="1">
    <citation type="submission" date="2014-11" db="EMBL/GenBank/DDBJ databases">
        <title>Draft genome sequence of Kirrobacter mercurialis.</title>
        <authorList>
            <person name="Coil D.A."/>
            <person name="Eisen J.A."/>
        </authorList>
    </citation>
    <scope>NUCLEOTIDE SEQUENCE [LARGE SCALE GENOMIC DNA]</scope>
    <source>
        <strain evidence="2 3">Coronado</strain>
    </source>
</reference>